<accession>E1X403</accession>
<dbReference type="PATRIC" id="fig|862908.3.peg.409"/>
<name>E1X403_HALMS</name>
<evidence type="ECO:0000313" key="2">
    <source>
        <dbReference type="Proteomes" id="UP000008963"/>
    </source>
</evidence>
<dbReference type="RefSeq" id="WP_014243131.1">
    <property type="nucleotide sequence ID" value="NC_016620.1"/>
</dbReference>
<dbReference type="HOGENOM" id="CLU_1037330_0_0_7"/>
<dbReference type="Proteomes" id="UP000008963">
    <property type="component" value="Chromosome"/>
</dbReference>
<proteinExistence type="predicted"/>
<reference evidence="2" key="1">
    <citation type="journal article" date="2013" name="ISME J.">
        <title>A small predatory core genome in the divergent marine Bacteriovorax marinus SJ and the terrestrial Bdellovibrio bacteriovorus.</title>
        <authorList>
            <person name="Crossman L.C."/>
            <person name="Chen H."/>
            <person name="Cerdeno-Tarraga A.M."/>
            <person name="Brooks K."/>
            <person name="Quail M.A."/>
            <person name="Pineiro S.A."/>
            <person name="Hobley L."/>
            <person name="Sockett R.E."/>
            <person name="Bentley S.D."/>
            <person name="Parkhill J."/>
            <person name="Williams H.N."/>
            <person name="Stine O.C."/>
        </authorList>
    </citation>
    <scope>NUCLEOTIDE SEQUENCE [LARGE SCALE GENOMIC DNA]</scope>
    <source>
        <strain evidence="2">ATCC BAA-682 / DSM 15412 / SJ</strain>
    </source>
</reference>
<organism evidence="1 2">
    <name type="scientific">Halobacteriovorax marinus (strain ATCC BAA-682 / DSM 15412 / SJ)</name>
    <name type="common">Bacteriovorax marinus</name>
    <dbReference type="NCBI Taxonomy" id="862908"/>
    <lineage>
        <taxon>Bacteria</taxon>
        <taxon>Pseudomonadati</taxon>
        <taxon>Bdellovibrionota</taxon>
        <taxon>Bacteriovoracia</taxon>
        <taxon>Bacteriovoracales</taxon>
        <taxon>Halobacteriovoraceae</taxon>
        <taxon>Halobacteriovorax</taxon>
    </lineage>
</organism>
<dbReference type="AlphaFoldDB" id="E1X403"/>
<keyword evidence="2" id="KW-1185">Reference proteome</keyword>
<dbReference type="KEGG" id="bmx:BMS_0426"/>
<protein>
    <submittedName>
        <fullName evidence="1">Exported protein</fullName>
    </submittedName>
</protein>
<evidence type="ECO:0000313" key="1">
    <source>
        <dbReference type="EMBL" id="CBW25343.1"/>
    </source>
</evidence>
<sequence length="268" mass="29779">MNKVLTGAMILASTSIHADFLHIEVSNFTGSYKKPDGSATASKLTIPNALTSKINIELRGVEDGYILQYLDKEYHFKNPPSFINDIETGNWNNINYSTISKSLNTGLTSFHSEFAGESLQIKKFQGKCNFNRAHNESYGLQVLDACLTNSSFSISYLLSSKVNKLYDILLDLPGFEGINASEVSLSNANLNIKKNSFSFKGKVNMGISANVTIAGKSEYDAKENRVVIKVDKAKASFINIKNKLFQELEKSETETLKVDNPYIYILLK</sequence>
<dbReference type="OrthoDB" id="5290264at2"/>
<gene>
    <name evidence="1" type="ordered locus">BMS_0426</name>
</gene>
<dbReference type="EMBL" id="FQ312005">
    <property type="protein sequence ID" value="CBW25343.1"/>
    <property type="molecule type" value="Genomic_DNA"/>
</dbReference>